<reference evidence="2 3" key="1">
    <citation type="submission" date="2018-06" db="EMBL/GenBank/DDBJ databases">
        <title>Genomic Encyclopedia of Archaeal and Bacterial Type Strains, Phase II (KMG-II): from individual species to whole genera.</title>
        <authorList>
            <person name="Goeker M."/>
        </authorList>
    </citation>
    <scope>NUCLEOTIDE SEQUENCE [LARGE SCALE GENOMIC DNA]</scope>
    <source>
        <strain evidence="2 3">T4</strain>
    </source>
</reference>
<organism evidence="2 3">
    <name type="scientific">Algoriphagus aquaeductus</name>
    <dbReference type="NCBI Taxonomy" id="475299"/>
    <lineage>
        <taxon>Bacteria</taxon>
        <taxon>Pseudomonadati</taxon>
        <taxon>Bacteroidota</taxon>
        <taxon>Cytophagia</taxon>
        <taxon>Cytophagales</taxon>
        <taxon>Cyclobacteriaceae</taxon>
        <taxon>Algoriphagus</taxon>
    </lineage>
</organism>
<dbReference type="AlphaFoldDB" id="A0A326S1F1"/>
<keyword evidence="3" id="KW-1185">Reference proteome</keyword>
<keyword evidence="1" id="KW-0472">Membrane</keyword>
<sequence>MKKTRLVFLILWVWMTVTLVRAQGNYPEEYLNPLTFKSSVYLMNGSFVKGVLHRVTQDSVWIEDTSSSKKSSLRRIEAESIQLIKVQKEGRASHGAKSGLIVGSVWGSSLASMILVGGGATIGGVLSVVAIPVVFGVMIGAGVGSAEWDKIPINGKKENLILHHRKLQEVTRYSSVKPRFYEVISPNP</sequence>
<evidence type="ECO:0000256" key="1">
    <source>
        <dbReference type="SAM" id="Phobius"/>
    </source>
</evidence>
<name>A0A326S1F1_9BACT</name>
<dbReference type="Proteomes" id="UP000248917">
    <property type="component" value="Unassembled WGS sequence"/>
</dbReference>
<feature type="transmembrane region" description="Helical" evidence="1">
    <location>
        <begin position="110"/>
        <end position="143"/>
    </location>
</feature>
<keyword evidence="1" id="KW-0812">Transmembrane</keyword>
<evidence type="ECO:0000313" key="3">
    <source>
        <dbReference type="Proteomes" id="UP000248917"/>
    </source>
</evidence>
<keyword evidence="1" id="KW-1133">Transmembrane helix</keyword>
<evidence type="ECO:0000313" key="2">
    <source>
        <dbReference type="EMBL" id="PZV87407.1"/>
    </source>
</evidence>
<dbReference type="EMBL" id="QKTX01000001">
    <property type="protein sequence ID" value="PZV87407.1"/>
    <property type="molecule type" value="Genomic_DNA"/>
</dbReference>
<comment type="caution">
    <text evidence="2">The sequence shown here is derived from an EMBL/GenBank/DDBJ whole genome shotgun (WGS) entry which is preliminary data.</text>
</comment>
<protein>
    <submittedName>
        <fullName evidence="2">Uncharacterized protein</fullName>
    </submittedName>
</protein>
<proteinExistence type="predicted"/>
<gene>
    <name evidence="2" type="ORF">CLV31_101280</name>
</gene>
<accession>A0A326S1F1</accession>